<dbReference type="InterPro" id="IPR000089">
    <property type="entry name" value="Biotin_lipoyl"/>
</dbReference>
<dbReference type="RefSeq" id="WP_344153655.1">
    <property type="nucleotide sequence ID" value="NZ_BAAAQR010000009.1"/>
</dbReference>
<comment type="similarity">
    <text evidence="2 6">Belongs to the 2-oxoacid dehydrogenase family.</text>
</comment>
<dbReference type="SUPFAM" id="SSF47005">
    <property type="entry name" value="Peripheral subunit-binding domain of 2-oxo acid dehydrogenase complex"/>
    <property type="match status" value="1"/>
</dbReference>
<proteinExistence type="inferred from homology"/>
<dbReference type="SUPFAM" id="SSF52777">
    <property type="entry name" value="CoA-dependent acyltransferases"/>
    <property type="match status" value="1"/>
</dbReference>
<protein>
    <recommendedName>
        <fullName evidence="6">Dihydrolipoamide acetyltransferase component of pyruvate dehydrogenase complex</fullName>
        <ecNumber evidence="6">2.3.1.-</ecNumber>
    </recommendedName>
</protein>
<dbReference type="PROSITE" id="PS50968">
    <property type="entry name" value="BIOTINYL_LIPOYL"/>
    <property type="match status" value="1"/>
</dbReference>
<keyword evidence="4 6" id="KW-0450">Lipoyl</keyword>
<evidence type="ECO:0000256" key="7">
    <source>
        <dbReference type="SAM" id="MobiDB-lite"/>
    </source>
</evidence>
<evidence type="ECO:0000256" key="4">
    <source>
        <dbReference type="ARBA" id="ARBA00022823"/>
    </source>
</evidence>
<comment type="caution">
    <text evidence="10">The sequence shown here is derived from an EMBL/GenBank/DDBJ whole genome shotgun (WGS) entry which is preliminary data.</text>
</comment>
<dbReference type="EMBL" id="BAAAQR010000009">
    <property type="protein sequence ID" value="GAA2149604.1"/>
    <property type="molecule type" value="Genomic_DNA"/>
</dbReference>
<dbReference type="Pfam" id="PF00364">
    <property type="entry name" value="Biotin_lipoyl"/>
    <property type="match status" value="1"/>
</dbReference>
<dbReference type="PROSITE" id="PS51826">
    <property type="entry name" value="PSBD"/>
    <property type="match status" value="2"/>
</dbReference>
<feature type="domain" description="Peripheral subunit-binding (PSBD)" evidence="9">
    <location>
        <begin position="122"/>
        <end position="159"/>
    </location>
</feature>
<dbReference type="EC" id="2.3.1.-" evidence="6"/>
<feature type="domain" description="Lipoyl-binding" evidence="8">
    <location>
        <begin position="1"/>
        <end position="76"/>
    </location>
</feature>
<evidence type="ECO:0000313" key="10">
    <source>
        <dbReference type="EMBL" id="GAA2149604.1"/>
    </source>
</evidence>
<evidence type="ECO:0000256" key="3">
    <source>
        <dbReference type="ARBA" id="ARBA00022679"/>
    </source>
</evidence>
<evidence type="ECO:0000256" key="1">
    <source>
        <dbReference type="ARBA" id="ARBA00001938"/>
    </source>
</evidence>
<evidence type="ECO:0000256" key="2">
    <source>
        <dbReference type="ARBA" id="ARBA00007317"/>
    </source>
</evidence>
<organism evidence="10 11">
    <name type="scientific">Nocardioides koreensis</name>
    <dbReference type="NCBI Taxonomy" id="433651"/>
    <lineage>
        <taxon>Bacteria</taxon>
        <taxon>Bacillati</taxon>
        <taxon>Actinomycetota</taxon>
        <taxon>Actinomycetes</taxon>
        <taxon>Propionibacteriales</taxon>
        <taxon>Nocardioidaceae</taxon>
        <taxon>Nocardioides</taxon>
    </lineage>
</organism>
<dbReference type="CDD" id="cd06849">
    <property type="entry name" value="lipoyl_domain"/>
    <property type="match status" value="1"/>
</dbReference>
<dbReference type="Gene3D" id="2.40.50.100">
    <property type="match status" value="1"/>
</dbReference>
<dbReference type="InterPro" id="IPR004167">
    <property type="entry name" value="PSBD"/>
</dbReference>
<keyword evidence="3 6" id="KW-0808">Transferase</keyword>
<evidence type="ECO:0000256" key="5">
    <source>
        <dbReference type="ARBA" id="ARBA00023315"/>
    </source>
</evidence>
<evidence type="ECO:0000259" key="8">
    <source>
        <dbReference type="PROSITE" id="PS50968"/>
    </source>
</evidence>
<dbReference type="InterPro" id="IPR001078">
    <property type="entry name" value="2-oxoacid_DH_actylTfrase"/>
</dbReference>
<keyword evidence="5 6" id="KW-0012">Acyltransferase</keyword>
<feature type="region of interest" description="Disordered" evidence="7">
    <location>
        <begin position="102"/>
        <end position="124"/>
    </location>
</feature>
<evidence type="ECO:0000259" key="9">
    <source>
        <dbReference type="PROSITE" id="PS51826"/>
    </source>
</evidence>
<evidence type="ECO:0000313" key="11">
    <source>
        <dbReference type="Proteomes" id="UP001501771"/>
    </source>
</evidence>
<name>A0ABP5LQ27_9ACTN</name>
<feature type="compositionally biased region" description="Low complexity" evidence="7">
    <location>
        <begin position="220"/>
        <end position="234"/>
    </location>
</feature>
<dbReference type="InterPro" id="IPR036625">
    <property type="entry name" value="E3-bd_dom_sf"/>
</dbReference>
<feature type="region of interest" description="Disordered" evidence="7">
    <location>
        <begin position="187"/>
        <end position="239"/>
    </location>
</feature>
<dbReference type="InterPro" id="IPR050743">
    <property type="entry name" value="2-oxoacid_DH_E2_comp"/>
</dbReference>
<keyword evidence="11" id="KW-1185">Reference proteome</keyword>
<dbReference type="Proteomes" id="UP001501771">
    <property type="component" value="Unassembled WGS sequence"/>
</dbReference>
<feature type="compositionally biased region" description="Low complexity" evidence="7">
    <location>
        <begin position="102"/>
        <end position="112"/>
    </location>
</feature>
<dbReference type="Gene3D" id="4.10.320.10">
    <property type="entry name" value="E3-binding domain"/>
    <property type="match status" value="2"/>
</dbReference>
<dbReference type="InterPro" id="IPR011053">
    <property type="entry name" value="Single_hybrid_motif"/>
</dbReference>
<dbReference type="SUPFAM" id="SSF51230">
    <property type="entry name" value="Single hybrid motif"/>
    <property type="match status" value="1"/>
</dbReference>
<comment type="cofactor">
    <cofactor evidence="1 6">
        <name>(R)-lipoate</name>
        <dbReference type="ChEBI" id="CHEBI:83088"/>
    </cofactor>
</comment>
<dbReference type="Gene3D" id="3.30.559.10">
    <property type="entry name" value="Chloramphenicol acetyltransferase-like domain"/>
    <property type="match status" value="1"/>
</dbReference>
<feature type="compositionally biased region" description="Low complexity" evidence="7">
    <location>
        <begin position="202"/>
        <end position="212"/>
    </location>
</feature>
<sequence>MSDFTMPSLGADMDEGTLLEWLVKPGDSVHKGDLLAVVDTSKAAVEVESFADGVVQDLVVEPGTRVPVGAVLATMAPLGAEKVPAAAAPAPAPAAAVVAAPHPPHHAAQAPHAPHPPHAPHVSSPLVRREAEKLGVDLTTVSGTGRGGAITRADVDRAAAHPEPRAARVTPYARRLARELGVDLDQVPAPSTRPVRAADVRAAAAQAEQPTTPATPEPTTPEAKAAKPPASSQAARREEMRRTIATVMARSKREIPHYYLTATIDLDRALAWMRERNRDLPVTERLVPAALLLKATALAAAANPALNGFWVDDGFRPGAGIHVGVAISLRGGGLVAPALHDADTRSVEELMAGMRDLVTRARAGRLRRAELSDPTLTVTNLGEQGVESVHGVIYPPQVALVGFGRVADRPWAVDGLLGVRPLTVATLAADHRATDGFTGGRFLAAVDERLQHPEDL</sequence>
<feature type="domain" description="Peripheral subunit-binding (PSBD)" evidence="9">
    <location>
        <begin position="168"/>
        <end position="204"/>
    </location>
</feature>
<dbReference type="PANTHER" id="PTHR43178">
    <property type="entry name" value="DIHYDROLIPOAMIDE ACETYLTRANSFERASE COMPONENT OF PYRUVATE DEHYDROGENASE COMPLEX"/>
    <property type="match status" value="1"/>
</dbReference>
<dbReference type="Pfam" id="PF00198">
    <property type="entry name" value="2-oxoacid_dh"/>
    <property type="match status" value="1"/>
</dbReference>
<accession>A0ABP5LQ27</accession>
<dbReference type="PANTHER" id="PTHR43178:SF5">
    <property type="entry name" value="LIPOAMIDE ACYLTRANSFERASE COMPONENT OF BRANCHED-CHAIN ALPHA-KETO ACID DEHYDROGENASE COMPLEX, MITOCHONDRIAL"/>
    <property type="match status" value="1"/>
</dbReference>
<reference evidence="11" key="1">
    <citation type="journal article" date="2019" name="Int. J. Syst. Evol. Microbiol.">
        <title>The Global Catalogue of Microorganisms (GCM) 10K type strain sequencing project: providing services to taxonomists for standard genome sequencing and annotation.</title>
        <authorList>
            <consortium name="The Broad Institute Genomics Platform"/>
            <consortium name="The Broad Institute Genome Sequencing Center for Infectious Disease"/>
            <person name="Wu L."/>
            <person name="Ma J."/>
        </authorList>
    </citation>
    <scope>NUCLEOTIDE SEQUENCE [LARGE SCALE GENOMIC DNA]</scope>
    <source>
        <strain evidence="11">JCM 16022</strain>
    </source>
</reference>
<gene>
    <name evidence="10" type="ORF">GCM10009844_29420</name>
</gene>
<evidence type="ECO:0000256" key="6">
    <source>
        <dbReference type="RuleBase" id="RU003423"/>
    </source>
</evidence>
<dbReference type="Pfam" id="PF02817">
    <property type="entry name" value="E3_binding"/>
    <property type="match status" value="2"/>
</dbReference>
<dbReference type="InterPro" id="IPR023213">
    <property type="entry name" value="CAT-like_dom_sf"/>
</dbReference>